<sequence>MGLFSDSVSVDLRDGSNDSHQISVDRGSWEFFAVGGGFTSLGCFQGTENGGGGCRGHDIKSPRKELGAPFPSYGVERQVERRKVQPSSGSDRILRFLSPQDVDSAESISLDSGAVKCQMRLELGSPFAVLITLLSWLGINASAKVYSIEFPDGVQLAAPVAVRAKLTKRKIRFSRTNLSTTILLTRKGSHGSLRRQDLQGFAWFLKAPRIPAVY</sequence>
<keyword evidence="2" id="KW-1185">Reference proteome</keyword>
<reference evidence="1" key="1">
    <citation type="submission" date="2022-04" db="EMBL/GenBank/DDBJ databases">
        <title>Carnegiea gigantea Genome sequencing and assembly v2.</title>
        <authorList>
            <person name="Copetti D."/>
            <person name="Sanderson M.J."/>
            <person name="Burquez A."/>
            <person name="Wojciechowski M.F."/>
        </authorList>
    </citation>
    <scope>NUCLEOTIDE SEQUENCE</scope>
    <source>
        <strain evidence="1">SGP5-SGP5p</strain>
        <tissue evidence="1">Aerial part</tissue>
    </source>
</reference>
<gene>
    <name evidence="1" type="ORF">Cgig2_000756</name>
</gene>
<accession>A0A9Q1Q4V7</accession>
<comment type="caution">
    <text evidence="1">The sequence shown here is derived from an EMBL/GenBank/DDBJ whole genome shotgun (WGS) entry which is preliminary data.</text>
</comment>
<evidence type="ECO:0000313" key="2">
    <source>
        <dbReference type="Proteomes" id="UP001153076"/>
    </source>
</evidence>
<name>A0A9Q1Q4V7_9CARY</name>
<dbReference type="AlphaFoldDB" id="A0A9Q1Q4V7"/>
<evidence type="ECO:0000313" key="1">
    <source>
        <dbReference type="EMBL" id="KAJ8429268.1"/>
    </source>
</evidence>
<proteinExistence type="predicted"/>
<organism evidence="1 2">
    <name type="scientific">Carnegiea gigantea</name>
    <dbReference type="NCBI Taxonomy" id="171969"/>
    <lineage>
        <taxon>Eukaryota</taxon>
        <taxon>Viridiplantae</taxon>
        <taxon>Streptophyta</taxon>
        <taxon>Embryophyta</taxon>
        <taxon>Tracheophyta</taxon>
        <taxon>Spermatophyta</taxon>
        <taxon>Magnoliopsida</taxon>
        <taxon>eudicotyledons</taxon>
        <taxon>Gunneridae</taxon>
        <taxon>Pentapetalae</taxon>
        <taxon>Caryophyllales</taxon>
        <taxon>Cactineae</taxon>
        <taxon>Cactaceae</taxon>
        <taxon>Cactoideae</taxon>
        <taxon>Echinocereeae</taxon>
        <taxon>Carnegiea</taxon>
    </lineage>
</organism>
<dbReference type="Proteomes" id="UP001153076">
    <property type="component" value="Unassembled WGS sequence"/>
</dbReference>
<dbReference type="EMBL" id="JAKOGI010000914">
    <property type="protein sequence ID" value="KAJ8429268.1"/>
    <property type="molecule type" value="Genomic_DNA"/>
</dbReference>
<protein>
    <submittedName>
        <fullName evidence="1">Uncharacterized protein</fullName>
    </submittedName>
</protein>